<evidence type="ECO:0000256" key="1">
    <source>
        <dbReference type="SAM" id="MobiDB-lite"/>
    </source>
</evidence>
<proteinExistence type="predicted"/>
<dbReference type="AlphaFoldDB" id="A0A5B7ISC5"/>
<reference evidence="2 3" key="1">
    <citation type="submission" date="2019-05" db="EMBL/GenBank/DDBJ databases">
        <title>Another draft genome of Portunus trituberculatus and its Hox gene families provides insights of decapod evolution.</title>
        <authorList>
            <person name="Jeong J.-H."/>
            <person name="Song I."/>
            <person name="Kim S."/>
            <person name="Choi T."/>
            <person name="Kim D."/>
            <person name="Ryu S."/>
            <person name="Kim W."/>
        </authorList>
    </citation>
    <scope>NUCLEOTIDE SEQUENCE [LARGE SCALE GENOMIC DNA]</scope>
    <source>
        <tissue evidence="2">Muscle</tissue>
    </source>
</reference>
<organism evidence="2 3">
    <name type="scientific">Portunus trituberculatus</name>
    <name type="common">Swimming crab</name>
    <name type="synonym">Neptunus trituberculatus</name>
    <dbReference type="NCBI Taxonomy" id="210409"/>
    <lineage>
        <taxon>Eukaryota</taxon>
        <taxon>Metazoa</taxon>
        <taxon>Ecdysozoa</taxon>
        <taxon>Arthropoda</taxon>
        <taxon>Crustacea</taxon>
        <taxon>Multicrustacea</taxon>
        <taxon>Malacostraca</taxon>
        <taxon>Eumalacostraca</taxon>
        <taxon>Eucarida</taxon>
        <taxon>Decapoda</taxon>
        <taxon>Pleocyemata</taxon>
        <taxon>Brachyura</taxon>
        <taxon>Eubrachyura</taxon>
        <taxon>Portunoidea</taxon>
        <taxon>Portunidae</taxon>
        <taxon>Portuninae</taxon>
        <taxon>Portunus</taxon>
    </lineage>
</organism>
<evidence type="ECO:0000313" key="2">
    <source>
        <dbReference type="EMBL" id="MPC85069.1"/>
    </source>
</evidence>
<gene>
    <name evidence="2" type="ORF">E2C01_079828</name>
</gene>
<dbReference type="Proteomes" id="UP000324222">
    <property type="component" value="Unassembled WGS sequence"/>
</dbReference>
<dbReference type="EMBL" id="VSRR010067220">
    <property type="protein sequence ID" value="MPC85069.1"/>
    <property type="molecule type" value="Genomic_DNA"/>
</dbReference>
<name>A0A5B7ISC5_PORTR</name>
<accession>A0A5B7ISC5</accession>
<protein>
    <submittedName>
        <fullName evidence="2">Uncharacterized protein</fullName>
    </submittedName>
</protein>
<feature type="region of interest" description="Disordered" evidence="1">
    <location>
        <begin position="1"/>
        <end position="70"/>
    </location>
</feature>
<comment type="caution">
    <text evidence="2">The sequence shown here is derived from an EMBL/GenBank/DDBJ whole genome shotgun (WGS) entry which is preliminary data.</text>
</comment>
<sequence length="70" mass="7242">MGSTGEEVETGGAVTPCGEVEIPEGVLRADGKPEAVTGEGEGEEETWGIARGCEETETSTQDFPEGVAER</sequence>
<keyword evidence="3" id="KW-1185">Reference proteome</keyword>
<evidence type="ECO:0000313" key="3">
    <source>
        <dbReference type="Proteomes" id="UP000324222"/>
    </source>
</evidence>